<evidence type="ECO:0000313" key="1">
    <source>
        <dbReference type="EMBL" id="KAH6934196.1"/>
    </source>
</evidence>
<reference evidence="1" key="1">
    <citation type="submission" date="2020-05" db="EMBL/GenBank/DDBJ databases">
        <title>Large-scale comparative analyses of tick genomes elucidate their genetic diversity and vector capacities.</title>
        <authorList>
            <person name="Jia N."/>
            <person name="Wang J."/>
            <person name="Shi W."/>
            <person name="Du L."/>
            <person name="Sun Y."/>
            <person name="Zhan W."/>
            <person name="Jiang J."/>
            <person name="Wang Q."/>
            <person name="Zhang B."/>
            <person name="Ji P."/>
            <person name="Sakyi L.B."/>
            <person name="Cui X."/>
            <person name="Yuan T."/>
            <person name="Jiang B."/>
            <person name="Yang W."/>
            <person name="Lam T.T.-Y."/>
            <person name="Chang Q."/>
            <person name="Ding S."/>
            <person name="Wang X."/>
            <person name="Zhu J."/>
            <person name="Ruan X."/>
            <person name="Zhao L."/>
            <person name="Wei J."/>
            <person name="Que T."/>
            <person name="Du C."/>
            <person name="Cheng J."/>
            <person name="Dai P."/>
            <person name="Han X."/>
            <person name="Huang E."/>
            <person name="Gao Y."/>
            <person name="Liu J."/>
            <person name="Shao H."/>
            <person name="Ye R."/>
            <person name="Li L."/>
            <person name="Wei W."/>
            <person name="Wang X."/>
            <person name="Wang C."/>
            <person name="Yang T."/>
            <person name="Huo Q."/>
            <person name="Li W."/>
            <person name="Guo W."/>
            <person name="Chen H."/>
            <person name="Zhou L."/>
            <person name="Ni X."/>
            <person name="Tian J."/>
            <person name="Zhou Y."/>
            <person name="Sheng Y."/>
            <person name="Liu T."/>
            <person name="Pan Y."/>
            <person name="Xia L."/>
            <person name="Li J."/>
            <person name="Zhao F."/>
            <person name="Cao W."/>
        </authorList>
    </citation>
    <scope>NUCLEOTIDE SEQUENCE</scope>
    <source>
        <strain evidence="1">Hyas-2018</strain>
    </source>
</reference>
<name>A0ACB7SJH3_HYAAI</name>
<organism evidence="1 2">
    <name type="scientific">Hyalomma asiaticum</name>
    <name type="common">Tick</name>
    <dbReference type="NCBI Taxonomy" id="266040"/>
    <lineage>
        <taxon>Eukaryota</taxon>
        <taxon>Metazoa</taxon>
        <taxon>Ecdysozoa</taxon>
        <taxon>Arthropoda</taxon>
        <taxon>Chelicerata</taxon>
        <taxon>Arachnida</taxon>
        <taxon>Acari</taxon>
        <taxon>Parasitiformes</taxon>
        <taxon>Ixodida</taxon>
        <taxon>Ixodoidea</taxon>
        <taxon>Ixodidae</taxon>
        <taxon>Hyalomminae</taxon>
        <taxon>Hyalomma</taxon>
    </lineage>
</organism>
<proteinExistence type="predicted"/>
<comment type="caution">
    <text evidence="1">The sequence shown here is derived from an EMBL/GenBank/DDBJ whole genome shotgun (WGS) entry which is preliminary data.</text>
</comment>
<sequence>MMRRIQTNSTWKTRRTDSVVLTLAPNAGRPEKINLGFTLHKVIDHVEVPPMFFKCQRFGHAAKRCTAEQRCKRSGGPHIFKTCDRTEGFAWANCGGNHPASYSRCPIRSAALQRKKIRRRAQEPSRLVQREGSCGFA</sequence>
<dbReference type="EMBL" id="CM023484">
    <property type="protein sequence ID" value="KAH6934196.1"/>
    <property type="molecule type" value="Genomic_DNA"/>
</dbReference>
<gene>
    <name evidence="1" type="ORF">HPB50_021498</name>
</gene>
<keyword evidence="2" id="KW-1185">Reference proteome</keyword>
<accession>A0ACB7SJH3</accession>
<evidence type="ECO:0000313" key="2">
    <source>
        <dbReference type="Proteomes" id="UP000821845"/>
    </source>
</evidence>
<dbReference type="Proteomes" id="UP000821845">
    <property type="component" value="Chromosome 4"/>
</dbReference>
<protein>
    <submittedName>
        <fullName evidence="1">Uncharacterized protein</fullName>
    </submittedName>
</protein>